<feature type="domain" description="C2H2-type" evidence="3">
    <location>
        <begin position="176"/>
        <end position="199"/>
    </location>
</feature>
<evidence type="ECO:0000256" key="1">
    <source>
        <dbReference type="PROSITE-ProRule" id="PRU00042"/>
    </source>
</evidence>
<dbReference type="KEGG" id="pfy:PFICI_09777"/>
<keyword evidence="1" id="KW-0479">Metal-binding</keyword>
<reference evidence="5" key="1">
    <citation type="journal article" date="2015" name="BMC Genomics">
        <title>Genomic and transcriptomic analysis of the endophytic fungus Pestalotiopsis fici reveals its lifestyle and high potential for synthesis of natural products.</title>
        <authorList>
            <person name="Wang X."/>
            <person name="Zhang X."/>
            <person name="Liu L."/>
            <person name="Xiang M."/>
            <person name="Wang W."/>
            <person name="Sun X."/>
            <person name="Che Y."/>
            <person name="Guo L."/>
            <person name="Liu G."/>
            <person name="Guo L."/>
            <person name="Wang C."/>
            <person name="Yin W.B."/>
            <person name="Stadler M."/>
            <person name="Zhang X."/>
            <person name="Liu X."/>
        </authorList>
    </citation>
    <scope>NUCLEOTIDE SEQUENCE [LARGE SCALE GENOMIC DNA]</scope>
    <source>
        <strain evidence="5">W106-1 / CGMCC3.15140</strain>
    </source>
</reference>
<name>W3WV58_PESFW</name>
<keyword evidence="1" id="KW-0862">Zinc</keyword>
<feature type="domain" description="C2H2-type" evidence="3">
    <location>
        <begin position="147"/>
        <end position="175"/>
    </location>
</feature>
<dbReference type="Gene3D" id="3.30.160.60">
    <property type="entry name" value="Classic Zinc Finger"/>
    <property type="match status" value="1"/>
</dbReference>
<dbReference type="RefSeq" id="XP_007836549.1">
    <property type="nucleotide sequence ID" value="XM_007838358.1"/>
</dbReference>
<dbReference type="InParanoid" id="W3WV58"/>
<dbReference type="GO" id="GO:0008270">
    <property type="term" value="F:zinc ion binding"/>
    <property type="evidence" value="ECO:0007669"/>
    <property type="project" value="UniProtKB-KW"/>
</dbReference>
<evidence type="ECO:0000259" key="3">
    <source>
        <dbReference type="PROSITE" id="PS50157"/>
    </source>
</evidence>
<protein>
    <recommendedName>
        <fullName evidence="3">C2H2-type domain-containing protein</fullName>
    </recommendedName>
</protein>
<dbReference type="InterPro" id="IPR036236">
    <property type="entry name" value="Znf_C2H2_sf"/>
</dbReference>
<feature type="compositionally biased region" description="Low complexity" evidence="2">
    <location>
        <begin position="43"/>
        <end position="52"/>
    </location>
</feature>
<dbReference type="PROSITE" id="PS00028">
    <property type="entry name" value="ZINC_FINGER_C2H2_1"/>
    <property type="match status" value="2"/>
</dbReference>
<keyword evidence="1" id="KW-0863">Zinc-finger</keyword>
<dbReference type="OrthoDB" id="654211at2759"/>
<evidence type="ECO:0000256" key="2">
    <source>
        <dbReference type="SAM" id="MobiDB-lite"/>
    </source>
</evidence>
<proteinExistence type="predicted"/>
<feature type="region of interest" description="Disordered" evidence="2">
    <location>
        <begin position="34"/>
        <end position="90"/>
    </location>
</feature>
<gene>
    <name evidence="4" type="ORF">PFICI_09777</name>
</gene>
<feature type="compositionally biased region" description="Pro residues" evidence="2">
    <location>
        <begin position="53"/>
        <end position="68"/>
    </location>
</feature>
<dbReference type="PROSITE" id="PS50157">
    <property type="entry name" value="ZINC_FINGER_C2H2_2"/>
    <property type="match status" value="2"/>
</dbReference>
<dbReference type="GeneID" id="19274790"/>
<dbReference type="OMA" id="NQHHKSA"/>
<feature type="region of interest" description="Disordered" evidence="2">
    <location>
        <begin position="345"/>
        <end position="366"/>
    </location>
</feature>
<sequence length="566" mass="63511">MDASTDPSRILEQARQHLEALKQAGLSREALLELLGEDDHSKQQQQLQIHLQQPPPPQYQPPPPPPPQTTQGGIESQLSPSYGVPSHPFIPSHQVRSSISSVASNSSGRESILSTATAATAHSSVSSVGGGFAKPTTPASASSEAKYWCTSCDKTFKRKFDWKRHEEEFHERWRKYPCPNCNQSFWGPNTFNQHHKSAHGCRTCPHSDGVVKYMRKRRAWGCGFCAAMHTKLEKHYEHVAAHFESGAQKQDWMHSNVIYGLLHQPAVLEAWRELVSRKQDKFNGHQPMFSWSIDNTGRQQGYVEGENQGQLQDFLEFFDGSSEQAARITQCAWGYCHVVLKPKSSGELTPPQESQNAPQQADPCSLSRQVTITSQRGGLRRVASTSLMPVSRQPTRRVSSADFREHVQPNMQFTSPMDQNIPYQQQQFMVPPQPIPSQQISPQPMQVEPMQMSQSMNSRPLSLDKELPPAPLLPSPLDTSPMDVDFNMYSDNQEQLLKPPSLQDWQSFSSAHSFSDTQSLSSTLFEEQAAIAVQQHQQHPYGAHPQHNMSLSWGELSHFSGQHPQG</sequence>
<evidence type="ECO:0000313" key="4">
    <source>
        <dbReference type="EMBL" id="ETS77715.1"/>
    </source>
</evidence>
<dbReference type="EMBL" id="KI912115">
    <property type="protein sequence ID" value="ETS77715.1"/>
    <property type="molecule type" value="Genomic_DNA"/>
</dbReference>
<accession>W3WV58</accession>
<keyword evidence="5" id="KW-1185">Reference proteome</keyword>
<organism evidence="4 5">
    <name type="scientific">Pestalotiopsis fici (strain W106-1 / CGMCC3.15140)</name>
    <dbReference type="NCBI Taxonomy" id="1229662"/>
    <lineage>
        <taxon>Eukaryota</taxon>
        <taxon>Fungi</taxon>
        <taxon>Dikarya</taxon>
        <taxon>Ascomycota</taxon>
        <taxon>Pezizomycotina</taxon>
        <taxon>Sordariomycetes</taxon>
        <taxon>Xylariomycetidae</taxon>
        <taxon>Amphisphaeriales</taxon>
        <taxon>Sporocadaceae</taxon>
        <taxon>Pestalotiopsis</taxon>
    </lineage>
</organism>
<dbReference type="SUPFAM" id="SSF57667">
    <property type="entry name" value="beta-beta-alpha zinc fingers"/>
    <property type="match status" value="1"/>
</dbReference>
<dbReference type="eggNOG" id="ENOG502SEC6">
    <property type="taxonomic scope" value="Eukaryota"/>
</dbReference>
<dbReference type="Proteomes" id="UP000030651">
    <property type="component" value="Unassembled WGS sequence"/>
</dbReference>
<dbReference type="HOGENOM" id="CLU_016012_0_0_1"/>
<dbReference type="AlphaFoldDB" id="W3WV58"/>
<feature type="region of interest" description="Disordered" evidence="2">
    <location>
        <begin position="536"/>
        <end position="566"/>
    </location>
</feature>
<evidence type="ECO:0000313" key="5">
    <source>
        <dbReference type="Proteomes" id="UP000030651"/>
    </source>
</evidence>
<dbReference type="InterPro" id="IPR013087">
    <property type="entry name" value="Znf_C2H2_type"/>
</dbReference>
<dbReference type="SMART" id="SM00355">
    <property type="entry name" value="ZnF_C2H2"/>
    <property type="match status" value="3"/>
</dbReference>